<evidence type="ECO:0000313" key="3">
    <source>
        <dbReference type="Proteomes" id="UP000320338"/>
    </source>
</evidence>
<comment type="caution">
    <text evidence="2">The sequence shown here is derived from an EMBL/GenBank/DDBJ whole genome shotgun (WGS) entry which is preliminary data.</text>
</comment>
<keyword evidence="3" id="KW-1185">Reference proteome</keyword>
<dbReference type="EMBL" id="BJNG01000015">
    <property type="protein sequence ID" value="GEC19471.1"/>
    <property type="molecule type" value="Genomic_DNA"/>
</dbReference>
<dbReference type="OrthoDB" id="9803532at2"/>
<dbReference type="Proteomes" id="UP000320338">
    <property type="component" value="Unassembled WGS sequence"/>
</dbReference>
<feature type="domain" description="DUF403" evidence="1">
    <location>
        <begin position="1"/>
        <end position="300"/>
    </location>
</feature>
<gene>
    <name evidence="2" type="ORF">PHY01_17540</name>
</gene>
<reference evidence="2 3" key="1">
    <citation type="submission" date="2019-06" db="EMBL/GenBank/DDBJ databases">
        <title>Whole genome shotgun sequence of Pseudonocardia hydrocarbonoxydans NBRC 14498.</title>
        <authorList>
            <person name="Hosoyama A."/>
            <person name="Uohara A."/>
            <person name="Ohji S."/>
            <person name="Ichikawa N."/>
        </authorList>
    </citation>
    <scope>NUCLEOTIDE SEQUENCE [LARGE SCALE GENOMIC DNA]</scope>
    <source>
        <strain evidence="2 3">NBRC 14498</strain>
    </source>
</reference>
<sequence>MLARNAESLYWIGRYVERADDTARILDVSVHQLLEDATVDADTTARTLLAVLGVEAPQGDPLDAWSLTELVGYSPDQAGSIVASVSSARENARGAREVVSSEMWECLNATWNALPERQRYARWVGPHAFFSYVEDRAAMFSGLAASTMSRDDSWRFYLLGRSVERVDMVVRLLLSRVSDRMSSPGWLTVLRSAGAADTYLRTYRGALDASRVVQFLLMDKLFPRSVFHALRQAETCLVDLDNRPTARIGAKAEALRLLGRARSELEFLRPEELLDDLPAQLMGLQETIRDVGEAVSLQYFHAAPWVAWTAPEVS</sequence>
<dbReference type="AlphaFoldDB" id="A0A4Y3WMK8"/>
<evidence type="ECO:0000313" key="2">
    <source>
        <dbReference type="EMBL" id="GEC19471.1"/>
    </source>
</evidence>
<protein>
    <recommendedName>
        <fullName evidence="1">DUF403 domain-containing protein</fullName>
    </recommendedName>
</protein>
<dbReference type="Pfam" id="PF04168">
    <property type="entry name" value="Alpha-E"/>
    <property type="match status" value="1"/>
</dbReference>
<dbReference type="PANTHER" id="PTHR34595">
    <property type="entry name" value="BLR5612 PROTEIN"/>
    <property type="match status" value="1"/>
</dbReference>
<dbReference type="RefSeq" id="WP_141278043.1">
    <property type="nucleotide sequence ID" value="NZ_BAAARZ010000016.1"/>
</dbReference>
<accession>A0A4Y3WMK8</accession>
<organism evidence="2 3">
    <name type="scientific">Pseudonocardia hydrocarbonoxydans</name>
    <dbReference type="NCBI Taxonomy" id="76726"/>
    <lineage>
        <taxon>Bacteria</taxon>
        <taxon>Bacillati</taxon>
        <taxon>Actinomycetota</taxon>
        <taxon>Actinomycetes</taxon>
        <taxon>Pseudonocardiales</taxon>
        <taxon>Pseudonocardiaceae</taxon>
        <taxon>Pseudonocardia</taxon>
    </lineage>
</organism>
<dbReference type="PANTHER" id="PTHR34595:SF7">
    <property type="entry name" value="SLL1039 PROTEIN"/>
    <property type="match status" value="1"/>
</dbReference>
<name>A0A4Y3WMK8_9PSEU</name>
<proteinExistence type="predicted"/>
<dbReference type="InterPro" id="IPR007296">
    <property type="entry name" value="DUF403"/>
</dbReference>
<evidence type="ECO:0000259" key="1">
    <source>
        <dbReference type="Pfam" id="PF04168"/>
    </source>
</evidence>
<dbReference type="InterPro" id="IPR051680">
    <property type="entry name" value="ATP-dep_Glu-Cys_Ligase-2"/>
</dbReference>